<name>A0A540LQK5_MALBA</name>
<dbReference type="Proteomes" id="UP000315295">
    <property type="component" value="Unassembled WGS sequence"/>
</dbReference>
<proteinExistence type="predicted"/>
<evidence type="ECO:0000313" key="2">
    <source>
        <dbReference type="Proteomes" id="UP000315295"/>
    </source>
</evidence>
<evidence type="ECO:0000313" key="1">
    <source>
        <dbReference type="EMBL" id="TQD88678.1"/>
    </source>
</evidence>
<accession>A0A540LQK5</accession>
<dbReference type="AlphaFoldDB" id="A0A540LQK5"/>
<comment type="caution">
    <text evidence="1">The sequence shown here is derived from an EMBL/GenBank/DDBJ whole genome shotgun (WGS) entry which is preliminary data.</text>
</comment>
<gene>
    <name evidence="1" type="ORF">C1H46_025752</name>
</gene>
<reference evidence="1 2" key="1">
    <citation type="journal article" date="2019" name="G3 (Bethesda)">
        <title>Sequencing of a Wild Apple (Malus baccata) Genome Unravels the Differences Between Cultivated and Wild Apple Species Regarding Disease Resistance and Cold Tolerance.</title>
        <authorList>
            <person name="Chen X."/>
        </authorList>
    </citation>
    <scope>NUCLEOTIDE SEQUENCE [LARGE SCALE GENOMIC DNA]</scope>
    <source>
        <strain evidence="2">cv. Shandingzi</strain>
        <tissue evidence="1">Leaves</tissue>
    </source>
</reference>
<protein>
    <submittedName>
        <fullName evidence="1">Uncharacterized protein</fullName>
    </submittedName>
</protein>
<dbReference type="EMBL" id="VIEB01000503">
    <property type="protein sequence ID" value="TQD88678.1"/>
    <property type="molecule type" value="Genomic_DNA"/>
</dbReference>
<sequence length="330" mass="37269">MQERTTILRGYVTVQLEGTLLNRCANRCAETFTMVCDRTARRHVVEYARYEKLPLTCFICGMMDHVEDQYERFNGRGFGLNPERGWVMSVLPTEDLDDLMDDETDEVLARGEMGQIGTLLPDLNVTHDDHGSVDDRELLPYLLQEVRGGLNESMDCQADDIGTEASKPLLLFETELTPRVGIDVAAPPANEVFSGNLELMLSGNRYGTRVSAGGSGGGRVYSHSMGSDPFNLAPFIFGPRGDRRYFSRGSGVRRKRYRKPKRQVYVPPELGKRGLREKEMMGDLPGLKRHAILISMSPTTELYQLELPKDLGTSRQFGHLRDLFFIKIPW</sequence>
<keyword evidence="2" id="KW-1185">Reference proteome</keyword>
<organism evidence="1 2">
    <name type="scientific">Malus baccata</name>
    <name type="common">Siberian crab apple</name>
    <name type="synonym">Pyrus baccata</name>
    <dbReference type="NCBI Taxonomy" id="106549"/>
    <lineage>
        <taxon>Eukaryota</taxon>
        <taxon>Viridiplantae</taxon>
        <taxon>Streptophyta</taxon>
        <taxon>Embryophyta</taxon>
        <taxon>Tracheophyta</taxon>
        <taxon>Spermatophyta</taxon>
        <taxon>Magnoliopsida</taxon>
        <taxon>eudicotyledons</taxon>
        <taxon>Gunneridae</taxon>
        <taxon>Pentapetalae</taxon>
        <taxon>rosids</taxon>
        <taxon>fabids</taxon>
        <taxon>Rosales</taxon>
        <taxon>Rosaceae</taxon>
        <taxon>Amygdaloideae</taxon>
        <taxon>Maleae</taxon>
        <taxon>Malus</taxon>
    </lineage>
</organism>